<organism evidence="7 8">
    <name type="scientific">Corynebacterium phoceense</name>
    <dbReference type="NCBI Taxonomy" id="1686286"/>
    <lineage>
        <taxon>Bacteria</taxon>
        <taxon>Bacillati</taxon>
        <taxon>Actinomycetota</taxon>
        <taxon>Actinomycetes</taxon>
        <taxon>Mycobacteriales</taxon>
        <taxon>Corynebacteriaceae</taxon>
        <taxon>Corynebacterium</taxon>
    </lineage>
</organism>
<feature type="transmembrane region" description="Helical" evidence="5">
    <location>
        <begin position="20"/>
        <end position="44"/>
    </location>
</feature>
<protein>
    <submittedName>
        <fullName evidence="7">YhgE/Pip domain-containing protein</fullName>
    </submittedName>
</protein>
<dbReference type="Gene3D" id="1.10.287.1490">
    <property type="match status" value="1"/>
</dbReference>
<dbReference type="InterPro" id="IPR013525">
    <property type="entry name" value="ABC2_TM"/>
</dbReference>
<evidence type="ECO:0000313" key="8">
    <source>
        <dbReference type="Proteomes" id="UP000318080"/>
    </source>
</evidence>
<dbReference type="InterPro" id="IPR017500">
    <property type="entry name" value="Phage_infect_YhgE_N"/>
</dbReference>
<keyword evidence="3 5" id="KW-1133">Transmembrane helix</keyword>
<feature type="transmembrane region" description="Helical" evidence="5">
    <location>
        <begin position="509"/>
        <end position="530"/>
    </location>
</feature>
<feature type="transmembrane region" description="Helical" evidence="5">
    <location>
        <begin position="669"/>
        <end position="686"/>
    </location>
</feature>
<feature type="domain" description="ABC-2 type transporter transmembrane" evidence="6">
    <location>
        <begin position="436"/>
        <end position="685"/>
    </location>
</feature>
<dbReference type="NCBIfam" id="TIGR03061">
    <property type="entry name" value="pip_yhgE_Nterm"/>
    <property type="match status" value="1"/>
</dbReference>
<proteinExistence type="predicted"/>
<dbReference type="STRING" id="1686286.GCA_900092335_01639"/>
<keyword evidence="8" id="KW-1185">Reference proteome</keyword>
<evidence type="ECO:0000256" key="2">
    <source>
        <dbReference type="ARBA" id="ARBA00022692"/>
    </source>
</evidence>
<feature type="transmembrane region" description="Helical" evidence="5">
    <location>
        <begin position="551"/>
        <end position="575"/>
    </location>
</feature>
<evidence type="ECO:0000259" key="6">
    <source>
        <dbReference type="Pfam" id="PF12698"/>
    </source>
</evidence>
<evidence type="ECO:0000256" key="4">
    <source>
        <dbReference type="ARBA" id="ARBA00023136"/>
    </source>
</evidence>
<evidence type="ECO:0000256" key="1">
    <source>
        <dbReference type="ARBA" id="ARBA00004141"/>
    </source>
</evidence>
<dbReference type="GO" id="GO:0140359">
    <property type="term" value="F:ABC-type transporter activity"/>
    <property type="evidence" value="ECO:0007669"/>
    <property type="project" value="InterPro"/>
</dbReference>
<evidence type="ECO:0000256" key="5">
    <source>
        <dbReference type="SAM" id="Phobius"/>
    </source>
</evidence>
<keyword evidence="2 5" id="KW-0812">Transmembrane</keyword>
<dbReference type="GO" id="GO:0016020">
    <property type="term" value="C:membrane"/>
    <property type="evidence" value="ECO:0007669"/>
    <property type="project" value="UniProtKB-SubCell"/>
</dbReference>
<dbReference type="Proteomes" id="UP000318080">
    <property type="component" value="Unassembled WGS sequence"/>
</dbReference>
<dbReference type="AlphaFoldDB" id="A0A540R609"/>
<dbReference type="PANTHER" id="PTHR43077">
    <property type="entry name" value="TRANSPORT PERMEASE YVFS-RELATED"/>
    <property type="match status" value="1"/>
</dbReference>
<dbReference type="EMBL" id="VHIR01000011">
    <property type="protein sequence ID" value="TQE43168.1"/>
    <property type="molecule type" value="Genomic_DNA"/>
</dbReference>
<feature type="domain" description="ABC-2 type transporter transmembrane" evidence="6">
    <location>
        <begin position="25"/>
        <end position="185"/>
    </location>
</feature>
<dbReference type="PANTHER" id="PTHR43077:SF5">
    <property type="entry name" value="PHAGE INFECTION PROTEIN"/>
    <property type="match status" value="1"/>
</dbReference>
<evidence type="ECO:0000313" key="7">
    <source>
        <dbReference type="EMBL" id="TQE43168.1"/>
    </source>
</evidence>
<dbReference type="InterPro" id="IPR051328">
    <property type="entry name" value="T7SS_ABC-Transporter"/>
</dbReference>
<reference evidence="7 8" key="1">
    <citation type="submission" date="2019-06" db="EMBL/GenBank/DDBJ databases">
        <title>Draft genome of C. phoceense Strain 272.</title>
        <authorList>
            <person name="Pacheco L.G.C."/>
            <person name="Barberis C.M."/>
            <person name="Almuzara M.N."/>
            <person name="Traglia G.M."/>
            <person name="Santos C.S."/>
            <person name="Rocha D.J.P.G."/>
            <person name="Aguiar E.R.G.R."/>
            <person name="Vay C.A."/>
        </authorList>
    </citation>
    <scope>NUCLEOTIDE SEQUENCE [LARGE SCALE GENOMIC DNA]</scope>
    <source>
        <strain evidence="7 8">272</strain>
    </source>
</reference>
<comment type="subcellular location">
    <subcellularLocation>
        <location evidence="1">Membrane</location>
        <topology evidence="1">Multi-pass membrane protein</topology>
    </subcellularLocation>
</comment>
<sequence>MRNALTILRDDLRAIRTNTITALIVFGVLIIPLIFTTFNVLASWDPFGNTGNLRIAVASNDKGHVTDVGKLNVNLGDQVLSQLARNDSVDWVITDSADAVEGTRSGDYYASIVLPESFSDDMLTFYLDGAEPTRLDLYTNQKKNALSSSITSKVATGVTNNIDESFAEVLSDVGLGLLSSLDDYLNEDNTQSALSTIQTRMQATSGRLNSASATVRSLTGLIDGAIPLATSADSLLARANTSDSTAPATQSSSPVNLDATLRESADALSSALTAASSSLGTVSARLDDATGTNALNPNELHDLAKQVRSQAEGLDTARGALAGLALPTTQFDTAAAQARAMADSLDTTATALETGAQDTSAAAQRARDAVDRASRAVEDARTSYTTDLKPQVAELSQSIKAVADDVATVRSDLDAARANAAGADSLASRLESSRDEVGALADKLAAQSAEFERINSALDDARQTGDLDKLARVVGDDPGLTASRLASPLGLDREAVFAVKSFGAAMTPFYTTLALWVGALIACVFIYANAERTYRRGETAMSRNAIFLGRFLTLALIALIQSTLVTTGLIFFVEIAPQHPIQLIVVGWVIALVFMMLVYALVVTFDNAGKAIAVVLLVIQVSGAGGSYPLPLLPEFFQKASPWLPATHAISALRAAISGSYEGDLWRELGLLVLFTIPALILGLWLRRLMDGYHERLSAAIASTKVMAS</sequence>
<keyword evidence="4 5" id="KW-0472">Membrane</keyword>
<dbReference type="InterPro" id="IPR017501">
    <property type="entry name" value="Phage_infect_YhgE_C"/>
</dbReference>
<evidence type="ECO:0000256" key="3">
    <source>
        <dbReference type="ARBA" id="ARBA00022989"/>
    </source>
</evidence>
<feature type="transmembrane region" description="Helical" evidence="5">
    <location>
        <begin position="581"/>
        <end position="604"/>
    </location>
</feature>
<dbReference type="Gene3D" id="3.40.1710.10">
    <property type="entry name" value="abc type-2 transporter like domain"/>
    <property type="match status" value="1"/>
</dbReference>
<dbReference type="RefSeq" id="WP_066484686.1">
    <property type="nucleotide sequence ID" value="NZ_VHIR01000011.1"/>
</dbReference>
<dbReference type="Pfam" id="PF12698">
    <property type="entry name" value="ABC2_membrane_3"/>
    <property type="match status" value="2"/>
</dbReference>
<dbReference type="NCBIfam" id="TIGR03062">
    <property type="entry name" value="pip_yhgE_Cterm"/>
    <property type="match status" value="1"/>
</dbReference>
<feature type="transmembrane region" description="Helical" evidence="5">
    <location>
        <begin position="611"/>
        <end position="630"/>
    </location>
</feature>
<name>A0A540R609_9CORY</name>
<accession>A0A540R609</accession>
<gene>
    <name evidence="7" type="ORF">EJK80_08310</name>
</gene>
<comment type="caution">
    <text evidence="7">The sequence shown here is derived from an EMBL/GenBank/DDBJ whole genome shotgun (WGS) entry which is preliminary data.</text>
</comment>